<organism evidence="2 3">
    <name type="scientific">Duganella aceris</name>
    <dbReference type="NCBI Taxonomy" id="2703883"/>
    <lineage>
        <taxon>Bacteria</taxon>
        <taxon>Pseudomonadati</taxon>
        <taxon>Pseudomonadota</taxon>
        <taxon>Betaproteobacteria</taxon>
        <taxon>Burkholderiales</taxon>
        <taxon>Oxalobacteraceae</taxon>
        <taxon>Telluria group</taxon>
        <taxon>Duganella</taxon>
    </lineage>
</organism>
<sequence>MNLPKKKILAGFCLGLITQTALAADALDAQLLKPCGKVFGPLLSLETTFLPTTDSEVEVEIGQSMVSTHHTSIMDGATSYGFYFDKGLQFSGKVLGTEYDVDVPPSAASIHDKEQYIPTEYTFKYRNSDTPRTGWLKPILRFEIDEKSRSVIARLNIGFGHKVDVGMASAEKSEKCTRSDLKSYKKELVYSGISQGTISILYREYMGDLLRPAFSQELRYDLKDGDEIGYKGARFKVIKANNVSIKYKVTKHLQQ</sequence>
<reference evidence="3" key="1">
    <citation type="submission" date="2023-07" db="EMBL/GenBank/DDBJ databases">
        <title>Duganella aceri sp. nov., isolated from tree sap.</title>
        <authorList>
            <person name="Kim I.S."/>
        </authorList>
    </citation>
    <scope>NUCLEOTIDE SEQUENCE [LARGE SCALE GENOMIC DNA]</scope>
    <source>
        <strain evidence="3">SAP-35</strain>
    </source>
</reference>
<keyword evidence="3" id="KW-1185">Reference proteome</keyword>
<dbReference type="EMBL" id="JAADJT010000017">
    <property type="protein sequence ID" value="NGZ88145.1"/>
    <property type="molecule type" value="Genomic_DNA"/>
</dbReference>
<proteinExistence type="predicted"/>
<dbReference type="Proteomes" id="UP000666369">
    <property type="component" value="Unassembled WGS sequence"/>
</dbReference>
<evidence type="ECO:0008006" key="4">
    <source>
        <dbReference type="Google" id="ProtNLM"/>
    </source>
</evidence>
<evidence type="ECO:0000256" key="1">
    <source>
        <dbReference type="SAM" id="SignalP"/>
    </source>
</evidence>
<comment type="caution">
    <text evidence="2">The sequence shown here is derived from an EMBL/GenBank/DDBJ whole genome shotgun (WGS) entry which is preliminary data.</text>
</comment>
<name>A0ABX0FUC4_9BURK</name>
<evidence type="ECO:0000313" key="3">
    <source>
        <dbReference type="Proteomes" id="UP000666369"/>
    </source>
</evidence>
<dbReference type="RefSeq" id="WP_166108258.1">
    <property type="nucleotide sequence ID" value="NZ_JAADJT010000017.1"/>
</dbReference>
<feature type="chain" id="PRO_5046914693" description="DUF3108 domain-containing protein" evidence="1">
    <location>
        <begin position="24"/>
        <end position="255"/>
    </location>
</feature>
<protein>
    <recommendedName>
        <fullName evidence="4">DUF3108 domain-containing protein</fullName>
    </recommendedName>
</protein>
<gene>
    <name evidence="2" type="ORF">GW587_28295</name>
</gene>
<feature type="signal peptide" evidence="1">
    <location>
        <begin position="1"/>
        <end position="23"/>
    </location>
</feature>
<keyword evidence="1" id="KW-0732">Signal</keyword>
<evidence type="ECO:0000313" key="2">
    <source>
        <dbReference type="EMBL" id="NGZ88145.1"/>
    </source>
</evidence>
<accession>A0ABX0FUC4</accession>